<evidence type="ECO:0000313" key="3">
    <source>
        <dbReference type="Proteomes" id="UP000746747"/>
    </source>
</evidence>
<dbReference type="InterPro" id="IPR038175">
    <property type="entry name" value="CBM21_dom_sf"/>
</dbReference>
<dbReference type="PANTHER" id="PTHR12307:SF36">
    <property type="entry name" value="GLYCOGEN-BINDING SUBUNIT 76A"/>
    <property type="match status" value="1"/>
</dbReference>
<feature type="domain" description="CBM21" evidence="1">
    <location>
        <begin position="98"/>
        <end position="203"/>
    </location>
</feature>
<evidence type="ECO:0000259" key="1">
    <source>
        <dbReference type="PROSITE" id="PS51159"/>
    </source>
</evidence>
<comment type="caution">
    <text evidence="2">The sequence shown here is derived from an EMBL/GenBank/DDBJ whole genome shotgun (WGS) entry which is preliminary data.</text>
</comment>
<dbReference type="GO" id="GO:0005979">
    <property type="term" value="P:regulation of glycogen biosynthetic process"/>
    <property type="evidence" value="ECO:0007669"/>
    <property type="project" value="TreeGrafter"/>
</dbReference>
<dbReference type="OrthoDB" id="1881at2759"/>
<dbReference type="Proteomes" id="UP000746747">
    <property type="component" value="Unassembled WGS sequence"/>
</dbReference>
<reference evidence="2" key="1">
    <citation type="submission" date="2021-09" db="EMBL/GenBank/DDBJ databases">
        <authorList>
            <consortium name="Pathogen Informatics"/>
        </authorList>
    </citation>
    <scope>NUCLEOTIDE SEQUENCE</scope>
</reference>
<dbReference type="PROSITE" id="PS51159">
    <property type="entry name" value="CBM21"/>
    <property type="match status" value="1"/>
</dbReference>
<accession>A0A8J2PTV9</accession>
<dbReference type="PANTHER" id="PTHR12307">
    <property type="entry name" value="PROTEIN PHOSPHATASE 1 REGULATORY SUBUNIT"/>
    <property type="match status" value="1"/>
</dbReference>
<protein>
    <recommendedName>
        <fullName evidence="1">CBM21 domain-containing protein</fullName>
    </recommendedName>
</protein>
<gene>
    <name evidence="2" type="ORF">CJOHNSTONI_LOCUS5475</name>
</gene>
<dbReference type="GO" id="GO:0000164">
    <property type="term" value="C:protein phosphatase type 1 complex"/>
    <property type="evidence" value="ECO:0007669"/>
    <property type="project" value="TreeGrafter"/>
</dbReference>
<sequence length="238" mass="27991">MNTSKDYLMIGSQNYNKLMHSSKLRCKSEHSSPKQQQRIKKSVRFSDCIDLEQAEYAINTQAEKYNEKCTHQTDGSYSFASELQLQKYFCLPTENELRWLVGEQCVHLESVRWFGRAITGMVRVKNLDYEKKIEILYTFNDWTTSHTVKGAYAESPSPQEDRFSFCIFLPFLKLDLCIYFYIRYECDRKIYWDSNCGENYKFVCHSVATSERNGIREKTACSNSSLNPFYDSNCSIFF</sequence>
<dbReference type="InterPro" id="IPR005036">
    <property type="entry name" value="CBM21_dom"/>
</dbReference>
<dbReference type="EMBL" id="CAKAEH010001377">
    <property type="protein sequence ID" value="CAG9535450.1"/>
    <property type="molecule type" value="Genomic_DNA"/>
</dbReference>
<evidence type="ECO:0000313" key="2">
    <source>
        <dbReference type="EMBL" id="CAG9535450.1"/>
    </source>
</evidence>
<dbReference type="Gene3D" id="2.60.40.2440">
    <property type="entry name" value="Carbohydrate binding type-21 domain"/>
    <property type="match status" value="1"/>
</dbReference>
<dbReference type="GO" id="GO:2001069">
    <property type="term" value="F:glycogen binding"/>
    <property type="evidence" value="ECO:0007669"/>
    <property type="project" value="TreeGrafter"/>
</dbReference>
<dbReference type="Pfam" id="PF03370">
    <property type="entry name" value="CBM_21"/>
    <property type="match status" value="1"/>
</dbReference>
<organism evidence="2 3">
    <name type="scientific">Cercopithifilaria johnstoni</name>
    <dbReference type="NCBI Taxonomy" id="2874296"/>
    <lineage>
        <taxon>Eukaryota</taxon>
        <taxon>Metazoa</taxon>
        <taxon>Ecdysozoa</taxon>
        <taxon>Nematoda</taxon>
        <taxon>Chromadorea</taxon>
        <taxon>Rhabditida</taxon>
        <taxon>Spirurina</taxon>
        <taxon>Spiruromorpha</taxon>
        <taxon>Filarioidea</taxon>
        <taxon>Onchocercidae</taxon>
        <taxon>Cercopithifilaria</taxon>
    </lineage>
</organism>
<keyword evidence="3" id="KW-1185">Reference proteome</keyword>
<name>A0A8J2PTV9_9BILA</name>
<proteinExistence type="predicted"/>
<dbReference type="InterPro" id="IPR050782">
    <property type="entry name" value="PP1_regulatory_subunit_3"/>
</dbReference>
<dbReference type="GO" id="GO:0008157">
    <property type="term" value="F:protein phosphatase 1 binding"/>
    <property type="evidence" value="ECO:0007669"/>
    <property type="project" value="TreeGrafter"/>
</dbReference>
<dbReference type="AlphaFoldDB" id="A0A8J2PTV9"/>